<dbReference type="KEGG" id="sphv:F9278_31480"/>
<dbReference type="InterPro" id="IPR056639">
    <property type="entry name" value="DUF7737"/>
</dbReference>
<protein>
    <recommendedName>
        <fullName evidence="1">DUF7737 domain-containing protein</fullName>
    </recommendedName>
</protein>
<dbReference type="EMBL" id="CP045096">
    <property type="protein sequence ID" value="QFQ99929.1"/>
    <property type="molecule type" value="Genomic_DNA"/>
</dbReference>
<organism evidence="2 3">
    <name type="scientific">Streptomyces phaeolivaceus</name>
    <dbReference type="NCBI Taxonomy" id="2653200"/>
    <lineage>
        <taxon>Bacteria</taxon>
        <taxon>Bacillati</taxon>
        <taxon>Actinomycetota</taxon>
        <taxon>Actinomycetes</taxon>
        <taxon>Kitasatosporales</taxon>
        <taxon>Streptomycetaceae</taxon>
        <taxon>Streptomyces</taxon>
    </lineage>
</organism>
<gene>
    <name evidence="2" type="ORF">F9278_31480</name>
</gene>
<reference evidence="2 3" key="1">
    <citation type="submission" date="2019-10" db="EMBL/GenBank/DDBJ databases">
        <title>Streptomyces sp. strain GY16 isolated from leaves of Broussonetia papyrifera.</title>
        <authorList>
            <person name="Mo P."/>
        </authorList>
    </citation>
    <scope>NUCLEOTIDE SEQUENCE [LARGE SCALE GENOMIC DNA]</scope>
    <source>
        <strain evidence="2 3">GY16</strain>
    </source>
</reference>
<evidence type="ECO:0000313" key="3">
    <source>
        <dbReference type="Proteomes" id="UP000327294"/>
    </source>
</evidence>
<dbReference type="Pfam" id="PF24879">
    <property type="entry name" value="DUF7737"/>
    <property type="match status" value="1"/>
</dbReference>
<name>A0A5P8KBL0_9ACTN</name>
<dbReference type="Proteomes" id="UP000327294">
    <property type="component" value="Chromosome"/>
</dbReference>
<evidence type="ECO:0000313" key="2">
    <source>
        <dbReference type="EMBL" id="QFQ99929.1"/>
    </source>
</evidence>
<proteinExistence type="predicted"/>
<dbReference type="AlphaFoldDB" id="A0A5P8KBL0"/>
<accession>A0A5P8KBL0</accession>
<feature type="domain" description="DUF7737" evidence="1">
    <location>
        <begin position="33"/>
        <end position="66"/>
    </location>
</feature>
<sequence>MRGRGRAATIRSVSKSAVGGGNRTARIGHLLCEGDRMLAVILVILSKAMLLAKDTEIADPTILSQL</sequence>
<evidence type="ECO:0000259" key="1">
    <source>
        <dbReference type="Pfam" id="PF24879"/>
    </source>
</evidence>
<keyword evidence="3" id="KW-1185">Reference proteome</keyword>